<evidence type="ECO:0008006" key="11">
    <source>
        <dbReference type="Google" id="ProtNLM"/>
    </source>
</evidence>
<dbReference type="VEuPathDB" id="FungiDB:HMPREF1541_05098"/>
<reference evidence="9 10" key="1">
    <citation type="submission" date="2013-03" db="EMBL/GenBank/DDBJ databases">
        <title>The Genome Sequence of Phialophora europaea CBS 101466.</title>
        <authorList>
            <consortium name="The Broad Institute Genomics Platform"/>
            <person name="Cuomo C."/>
            <person name="de Hoog S."/>
            <person name="Gorbushina A."/>
            <person name="Walker B."/>
            <person name="Young S.K."/>
            <person name="Zeng Q."/>
            <person name="Gargeya S."/>
            <person name="Fitzgerald M."/>
            <person name="Haas B."/>
            <person name="Abouelleil A."/>
            <person name="Allen A.W."/>
            <person name="Alvarado L."/>
            <person name="Arachchi H.M."/>
            <person name="Berlin A.M."/>
            <person name="Chapman S.B."/>
            <person name="Gainer-Dewar J."/>
            <person name="Goldberg J."/>
            <person name="Griggs A."/>
            <person name="Gujja S."/>
            <person name="Hansen M."/>
            <person name="Howarth C."/>
            <person name="Imamovic A."/>
            <person name="Ireland A."/>
            <person name="Larimer J."/>
            <person name="McCowan C."/>
            <person name="Murphy C."/>
            <person name="Pearson M."/>
            <person name="Poon T.W."/>
            <person name="Priest M."/>
            <person name="Roberts A."/>
            <person name="Saif S."/>
            <person name="Shea T."/>
            <person name="Sisk P."/>
            <person name="Sykes S."/>
            <person name="Wortman J."/>
            <person name="Nusbaum C."/>
            <person name="Birren B."/>
        </authorList>
    </citation>
    <scope>NUCLEOTIDE SEQUENCE [LARGE SCALE GENOMIC DNA]</scope>
    <source>
        <strain evidence="9 10">CBS 101466</strain>
    </source>
</reference>
<dbReference type="RefSeq" id="XP_008717661.1">
    <property type="nucleotide sequence ID" value="XM_008719439.1"/>
</dbReference>
<organism evidence="9 10">
    <name type="scientific">Cyphellophora europaea (strain CBS 101466)</name>
    <name type="common">Phialophora europaea</name>
    <dbReference type="NCBI Taxonomy" id="1220924"/>
    <lineage>
        <taxon>Eukaryota</taxon>
        <taxon>Fungi</taxon>
        <taxon>Dikarya</taxon>
        <taxon>Ascomycota</taxon>
        <taxon>Pezizomycotina</taxon>
        <taxon>Eurotiomycetes</taxon>
        <taxon>Chaetothyriomycetidae</taxon>
        <taxon>Chaetothyriales</taxon>
        <taxon>Cyphellophoraceae</taxon>
        <taxon>Cyphellophora</taxon>
    </lineage>
</organism>
<dbReference type="GeneID" id="19972437"/>
<evidence type="ECO:0000256" key="5">
    <source>
        <dbReference type="ARBA" id="ARBA00022829"/>
    </source>
</evidence>
<accession>W2RYF0</accession>
<evidence type="ECO:0000313" key="10">
    <source>
        <dbReference type="Proteomes" id="UP000030752"/>
    </source>
</evidence>
<dbReference type="GO" id="GO:0051301">
    <property type="term" value="P:cell division"/>
    <property type="evidence" value="ECO:0007669"/>
    <property type="project" value="UniProtKB-KW"/>
</dbReference>
<dbReference type="GO" id="GO:0007064">
    <property type="term" value="P:mitotic sister chromatid cohesion"/>
    <property type="evidence" value="ECO:0007669"/>
    <property type="project" value="InterPro"/>
</dbReference>
<dbReference type="Proteomes" id="UP000030752">
    <property type="component" value="Unassembled WGS sequence"/>
</dbReference>
<evidence type="ECO:0000256" key="4">
    <source>
        <dbReference type="ARBA" id="ARBA00022776"/>
    </source>
</evidence>
<dbReference type="InParanoid" id="W2RYF0"/>
<keyword evidence="6" id="KW-0539">Nucleus</keyword>
<keyword evidence="3" id="KW-0132">Cell division</keyword>
<keyword evidence="5" id="KW-0159">Chromosome partition</keyword>
<proteinExistence type="inferred from homology"/>
<keyword evidence="10" id="KW-1185">Reference proteome</keyword>
<dbReference type="Pfam" id="PF10345">
    <property type="entry name" value="Cohesin_load"/>
    <property type="match status" value="1"/>
</dbReference>
<dbReference type="HOGENOM" id="CLU_006541_2_0_1"/>
<sequence length="793" mass="89945">MDGYNNKWSGYGFATNDETDYLQQLQQHARQQPQVFQYSQSYQQQQYYPPQSQPAAYPQIEVVVPSRPPQMQYQPSNSQPSYYHNQQYAPQPVQYHQMYQQPPQFDGTMNGYPALAVQPPQRPLHNGVPKQESPTMAPAPVPPPATSTPPPQHDYARILLVLADEYIQAANRAGEDSEEHFRLVSFALGCMESALNNFQLSPLREAQVSLTYAQILYEETENYDEAEKVLTKAVELCERNNYLDLKYSLMLLSVRVLFQTKPKAAVKAIQGYLADMEAYKHTAWEYAFRYELAILNLSPNLRDIQSAIFQLGRLESLADKHHDKAMVAFAAAMLGLLLLQTCQADAISDAQQAIARLRSMQFDPQVAALPQLRMLAEYVDLCCSIRQCNHQQGDEKRKRMQDTWGRIVNDAAWRDGGNVVYIPLNDNSLHEYALQSGGLVVKRDGKYVLPFSWCNRDEFEAVAFLLCASSKAHKNSSDGGKAQQFLDEGLARIRDATGATVLNRQMLECRFLIDSAYLQCLKSQWTHAKKLVTEAASTMKGHEDHYPKSMISALQYLNGTIHQGLGNLERALQIWQSPIFDLKNFLQRPIPNQPRILRRHQDLDTEVRRNLCILACMNRLFIIDDGSHPRHREKADLLVVLDTFVKSSQDRNISAAHTLVHSLLTNSGIWVSKEALVKALGVAKEIMNQQITALVLVVMQQAFFLGATDAHAQKCVNAVAVQMKSWRSPTWMHVTEGIQAESLQFMGQFDESAQKLEAARCSWEKLPEGIRKSVDWRMMPKVKTVAKQQHDAV</sequence>
<comment type="similarity">
    <text evidence="2">Belongs to the SCC4/mau-2 family.</text>
</comment>
<comment type="subcellular location">
    <subcellularLocation>
        <location evidence="1">Nucleus</location>
    </subcellularLocation>
</comment>
<dbReference type="PANTHER" id="PTHR21394">
    <property type="entry name" value="MAU2 CHROMATID COHESION FACTOR HOMOLOG"/>
    <property type="match status" value="1"/>
</dbReference>
<evidence type="ECO:0000256" key="3">
    <source>
        <dbReference type="ARBA" id="ARBA00022618"/>
    </source>
</evidence>
<feature type="region of interest" description="Disordered" evidence="8">
    <location>
        <begin position="118"/>
        <end position="150"/>
    </location>
</feature>
<name>W2RYF0_CYPE1</name>
<evidence type="ECO:0000256" key="1">
    <source>
        <dbReference type="ARBA" id="ARBA00004123"/>
    </source>
</evidence>
<evidence type="ECO:0000256" key="7">
    <source>
        <dbReference type="ARBA" id="ARBA00023306"/>
    </source>
</evidence>
<keyword evidence="7" id="KW-0131">Cell cycle</keyword>
<feature type="compositionally biased region" description="Pro residues" evidence="8">
    <location>
        <begin position="137"/>
        <end position="150"/>
    </location>
</feature>
<dbReference type="OrthoDB" id="5565328at2759"/>
<dbReference type="InterPro" id="IPR019440">
    <property type="entry name" value="MAU2"/>
</dbReference>
<evidence type="ECO:0000256" key="6">
    <source>
        <dbReference type="ARBA" id="ARBA00023242"/>
    </source>
</evidence>
<dbReference type="AlphaFoldDB" id="W2RYF0"/>
<keyword evidence="4" id="KW-0498">Mitosis</keyword>
<dbReference type="EMBL" id="KB822720">
    <property type="protein sequence ID" value="ETN40818.1"/>
    <property type="molecule type" value="Genomic_DNA"/>
</dbReference>
<evidence type="ECO:0000256" key="8">
    <source>
        <dbReference type="SAM" id="MobiDB-lite"/>
    </source>
</evidence>
<gene>
    <name evidence="9" type="ORF">HMPREF1541_05098</name>
</gene>
<evidence type="ECO:0000256" key="2">
    <source>
        <dbReference type="ARBA" id="ARBA00008585"/>
    </source>
</evidence>
<dbReference type="GO" id="GO:0005634">
    <property type="term" value="C:nucleus"/>
    <property type="evidence" value="ECO:0007669"/>
    <property type="project" value="UniProtKB-SubCell"/>
</dbReference>
<protein>
    <recommendedName>
        <fullName evidence="11">Cohesin loading factor</fullName>
    </recommendedName>
</protein>
<evidence type="ECO:0000313" key="9">
    <source>
        <dbReference type="EMBL" id="ETN40818.1"/>
    </source>
</evidence>
<dbReference type="eggNOG" id="ENOG502RK5N">
    <property type="taxonomic scope" value="Eukaryota"/>
</dbReference>
<dbReference type="GO" id="GO:0007059">
    <property type="term" value="P:chromosome segregation"/>
    <property type="evidence" value="ECO:0007669"/>
    <property type="project" value="UniProtKB-KW"/>
</dbReference>
<dbReference type="STRING" id="1220924.W2RYF0"/>